<keyword evidence="1" id="KW-1133">Transmembrane helix</keyword>
<name>A0ABU2L610_9ACTN</name>
<dbReference type="Proteomes" id="UP001183388">
    <property type="component" value="Unassembled WGS sequence"/>
</dbReference>
<dbReference type="EMBL" id="JAVREN010000009">
    <property type="protein sequence ID" value="MDT0307000.1"/>
    <property type="molecule type" value="Genomic_DNA"/>
</dbReference>
<protein>
    <submittedName>
        <fullName evidence="2">DUF5324 family protein</fullName>
    </submittedName>
</protein>
<evidence type="ECO:0000256" key="1">
    <source>
        <dbReference type="SAM" id="Phobius"/>
    </source>
</evidence>
<keyword evidence="3" id="KW-1185">Reference proteome</keyword>
<evidence type="ECO:0000313" key="3">
    <source>
        <dbReference type="Proteomes" id="UP001183388"/>
    </source>
</evidence>
<keyword evidence="1" id="KW-0812">Transmembrane</keyword>
<sequence>MSHNGKSGVRHATDVMVPYAVSAKENAERYAHQAQSYLAPRARRAAVRAREGYVSQVAPRVERARAAAGPAGQEAAVRSQAALAALRGDVTPGDIRTAVKRRRRRERGGRKAKRLMLFGIVAGGAFAAWRWWNAQSGPEWLMEPAPAGATEAAEEGVLD</sequence>
<dbReference type="RefSeq" id="WP_311629943.1">
    <property type="nucleotide sequence ID" value="NZ_JAVREN010000009.1"/>
</dbReference>
<comment type="caution">
    <text evidence="2">The sequence shown here is derived from an EMBL/GenBank/DDBJ whole genome shotgun (WGS) entry which is preliminary data.</text>
</comment>
<gene>
    <name evidence="2" type="ORF">RM780_08490</name>
</gene>
<proteinExistence type="predicted"/>
<evidence type="ECO:0000313" key="2">
    <source>
        <dbReference type="EMBL" id="MDT0307000.1"/>
    </source>
</evidence>
<accession>A0ABU2L610</accession>
<keyword evidence="1" id="KW-0472">Membrane</keyword>
<organism evidence="2 3">
    <name type="scientific">Streptomyces boetiae</name>
    <dbReference type="NCBI Taxonomy" id="3075541"/>
    <lineage>
        <taxon>Bacteria</taxon>
        <taxon>Bacillati</taxon>
        <taxon>Actinomycetota</taxon>
        <taxon>Actinomycetes</taxon>
        <taxon>Kitasatosporales</taxon>
        <taxon>Streptomycetaceae</taxon>
        <taxon>Streptomyces</taxon>
    </lineage>
</organism>
<dbReference type="InterPro" id="IPR035214">
    <property type="entry name" value="DUF5324"/>
</dbReference>
<dbReference type="Pfam" id="PF17258">
    <property type="entry name" value="DUF5324"/>
    <property type="match status" value="1"/>
</dbReference>
<reference evidence="3" key="1">
    <citation type="submission" date="2023-07" db="EMBL/GenBank/DDBJ databases">
        <title>30 novel species of actinomycetes from the DSMZ collection.</title>
        <authorList>
            <person name="Nouioui I."/>
        </authorList>
    </citation>
    <scope>NUCLEOTIDE SEQUENCE [LARGE SCALE GENOMIC DNA]</scope>
    <source>
        <strain evidence="3">DSM 44917</strain>
    </source>
</reference>
<feature type="transmembrane region" description="Helical" evidence="1">
    <location>
        <begin position="112"/>
        <end position="132"/>
    </location>
</feature>